<sequence>MKGVVGSEIKVLDIGERQITENSSNPSPSSDKRSLAFATNITDSFSFFETVTETYISSTTHMETSEDKKMSTGGEFVSSVVDGVVSLLYVTVSDVENNLESNTTNLRVYSTISLPPVTSNSSKQNSTRNMSSLDYEYYTIQENHKTPPSVEMEIPELRCTLEEGLECREQIVCFGEGDIDCTFGEMDLGNLLPSEPGGSITDFPDVLIPGSDKVTSGIASENPKKTDPSFNIQSHHTAPFLNPQEEFTIRFVKKKQFYNLHQHQDIVKLSTMEQMTDNFTDVAVENTSYYLSSSTKPQNIDRYCNISKELKCSPTPTYRICRGRSKCAAYFVHHKLDNLEVVVVMVITVVGFLLTVVLLYVFFKS</sequence>
<keyword evidence="1" id="KW-1133">Transmembrane helix</keyword>
<organism evidence="2 3">
    <name type="scientific">Limulus polyphemus</name>
    <name type="common">Atlantic horseshoe crab</name>
    <dbReference type="NCBI Taxonomy" id="6850"/>
    <lineage>
        <taxon>Eukaryota</taxon>
        <taxon>Metazoa</taxon>
        <taxon>Ecdysozoa</taxon>
        <taxon>Arthropoda</taxon>
        <taxon>Chelicerata</taxon>
        <taxon>Merostomata</taxon>
        <taxon>Xiphosura</taxon>
        <taxon>Limulidae</taxon>
        <taxon>Limulus</taxon>
    </lineage>
</organism>
<evidence type="ECO:0000313" key="3">
    <source>
        <dbReference type="RefSeq" id="XP_022256046.1"/>
    </source>
</evidence>
<dbReference type="Proteomes" id="UP000694941">
    <property type="component" value="Unplaced"/>
</dbReference>
<evidence type="ECO:0000313" key="2">
    <source>
        <dbReference type="Proteomes" id="UP000694941"/>
    </source>
</evidence>
<reference evidence="3" key="1">
    <citation type="submission" date="2025-08" db="UniProtKB">
        <authorList>
            <consortium name="RefSeq"/>
        </authorList>
    </citation>
    <scope>IDENTIFICATION</scope>
    <source>
        <tissue evidence="3">Muscle</tissue>
    </source>
</reference>
<feature type="transmembrane region" description="Helical" evidence="1">
    <location>
        <begin position="341"/>
        <end position="363"/>
    </location>
</feature>
<dbReference type="GeneID" id="111088943"/>
<name>A0ABM1TJJ0_LIMPO</name>
<protein>
    <submittedName>
        <fullName evidence="3">Uncharacterized protein LOC111088943 isoform X1</fullName>
    </submittedName>
</protein>
<proteinExistence type="predicted"/>
<keyword evidence="1" id="KW-0812">Transmembrane</keyword>
<gene>
    <name evidence="3" type="primary">LOC111088943</name>
</gene>
<keyword evidence="2" id="KW-1185">Reference proteome</keyword>
<evidence type="ECO:0000256" key="1">
    <source>
        <dbReference type="SAM" id="Phobius"/>
    </source>
</evidence>
<dbReference type="RefSeq" id="XP_022256046.1">
    <property type="nucleotide sequence ID" value="XM_022400338.1"/>
</dbReference>
<accession>A0ABM1TJJ0</accession>
<keyword evidence="1" id="KW-0472">Membrane</keyword>